<name>A0ABU3PD60_9BURK</name>
<evidence type="ECO:0000313" key="3">
    <source>
        <dbReference type="Proteomes" id="UP001246372"/>
    </source>
</evidence>
<organism evidence="2 3">
    <name type="scientific">Roseateles aquae</name>
    <dbReference type="NCBI Taxonomy" id="3077235"/>
    <lineage>
        <taxon>Bacteria</taxon>
        <taxon>Pseudomonadati</taxon>
        <taxon>Pseudomonadota</taxon>
        <taxon>Betaproteobacteria</taxon>
        <taxon>Burkholderiales</taxon>
        <taxon>Sphaerotilaceae</taxon>
        <taxon>Roseateles</taxon>
    </lineage>
</organism>
<dbReference type="InterPro" id="IPR021357">
    <property type="entry name" value="DUF2782"/>
</dbReference>
<dbReference type="EMBL" id="JAVXZY010000005">
    <property type="protein sequence ID" value="MDT9000519.1"/>
    <property type="molecule type" value="Genomic_DNA"/>
</dbReference>
<evidence type="ECO:0000313" key="2">
    <source>
        <dbReference type="EMBL" id="MDT9000519.1"/>
    </source>
</evidence>
<dbReference type="Gene3D" id="2.20.130.30">
    <property type="entry name" value="Protein of unknown function DUF2782"/>
    <property type="match status" value="1"/>
</dbReference>
<feature type="chain" id="PRO_5046039888" evidence="1">
    <location>
        <begin position="33"/>
        <end position="130"/>
    </location>
</feature>
<sequence>MHATSALRRARSSASVCACFAALLLLAPAAHAEDGAKDAVPAKPVTPLEQVTPQKGAPDAAVQLIIIEDDGNRVEELRVRGQTQSVKVQPKGSKLPEYEIIMGDGSRDLSNGPGSTRVAAGQRVWRLFNF</sequence>
<keyword evidence="3" id="KW-1185">Reference proteome</keyword>
<protein>
    <submittedName>
        <fullName evidence="2">DUF2782 domain-containing protein</fullName>
    </submittedName>
</protein>
<gene>
    <name evidence="2" type="ORF">RQP53_14695</name>
</gene>
<reference evidence="2" key="1">
    <citation type="submission" date="2023-09" db="EMBL/GenBank/DDBJ databases">
        <title>Paucibacter sp. APW11 Genome sequencing and assembly.</title>
        <authorList>
            <person name="Kim I."/>
        </authorList>
    </citation>
    <scope>NUCLEOTIDE SEQUENCE</scope>
    <source>
        <strain evidence="2">APW11</strain>
    </source>
</reference>
<comment type="caution">
    <text evidence="2">The sequence shown here is derived from an EMBL/GenBank/DDBJ whole genome shotgun (WGS) entry which is preliminary data.</text>
</comment>
<proteinExistence type="predicted"/>
<dbReference type="Proteomes" id="UP001246372">
    <property type="component" value="Unassembled WGS sequence"/>
</dbReference>
<evidence type="ECO:0000256" key="1">
    <source>
        <dbReference type="SAM" id="SignalP"/>
    </source>
</evidence>
<accession>A0ABU3PD60</accession>
<dbReference type="RefSeq" id="WP_315651119.1">
    <property type="nucleotide sequence ID" value="NZ_JAVXZY010000005.1"/>
</dbReference>
<dbReference type="Pfam" id="PF11191">
    <property type="entry name" value="DUF2782"/>
    <property type="match status" value="1"/>
</dbReference>
<feature type="signal peptide" evidence="1">
    <location>
        <begin position="1"/>
        <end position="32"/>
    </location>
</feature>
<keyword evidence="1" id="KW-0732">Signal</keyword>